<feature type="transmembrane region" description="Helical" evidence="1">
    <location>
        <begin position="18"/>
        <end position="37"/>
    </location>
</feature>
<proteinExistence type="predicted"/>
<accession>A0ABY1PKR7</accession>
<gene>
    <name evidence="2" type="ORF">SAMN06265374_4140</name>
</gene>
<keyword evidence="3" id="KW-1185">Reference proteome</keyword>
<dbReference type="EMBL" id="FXTT01000007">
    <property type="protein sequence ID" value="SMP36370.1"/>
    <property type="molecule type" value="Genomic_DNA"/>
</dbReference>
<dbReference type="NCBIfam" id="TIGR03054">
    <property type="entry name" value="photo_alph_chp1"/>
    <property type="match status" value="1"/>
</dbReference>
<keyword evidence="1" id="KW-1133">Transmembrane helix</keyword>
<name>A0ABY1PKR7_9HYPH</name>
<evidence type="ECO:0000313" key="2">
    <source>
        <dbReference type="EMBL" id="SMP36370.1"/>
    </source>
</evidence>
<sequence>MALAKQSQNSRPIFPKSFLLLVGALLIASVTIVVFNTSPGTHFQDRLALGEAVQEREIVISQKGMGVIDIFDAQTGAKIAVFNDKKGGFVRGAMPALKRLRLVNDVPQDEPYRLVQWESGGLTLEDTAVKKRFYLNAFGKDNAASFASLL</sequence>
<reference evidence="2 3" key="1">
    <citation type="submission" date="2017-05" db="EMBL/GenBank/DDBJ databases">
        <authorList>
            <person name="Varghese N."/>
            <person name="Submissions S."/>
        </authorList>
    </citation>
    <scope>NUCLEOTIDE SEQUENCE [LARGE SCALE GENOMIC DNA]</scope>
    <source>
        <strain evidence="2 3">DSM 15949</strain>
    </source>
</reference>
<evidence type="ECO:0000313" key="3">
    <source>
        <dbReference type="Proteomes" id="UP001157914"/>
    </source>
</evidence>
<dbReference type="RefSeq" id="WP_155192574.1">
    <property type="nucleotide sequence ID" value="NZ_BAAAEA010000005.1"/>
</dbReference>
<dbReference type="InterPro" id="IPR017495">
    <property type="entry name" value="PuhC"/>
</dbReference>
<protein>
    <submittedName>
        <fullName evidence="2">Photosynthetic complex assembly protein</fullName>
    </submittedName>
</protein>
<dbReference type="Proteomes" id="UP001157914">
    <property type="component" value="Unassembled WGS sequence"/>
</dbReference>
<comment type="caution">
    <text evidence="2">The sequence shown here is derived from an EMBL/GenBank/DDBJ whole genome shotgun (WGS) entry which is preliminary data.</text>
</comment>
<keyword evidence="1" id="KW-0812">Transmembrane</keyword>
<keyword evidence="1" id="KW-0472">Membrane</keyword>
<organism evidence="2 3">
    <name type="scientific">Roseibium denhamense</name>
    <dbReference type="NCBI Taxonomy" id="76305"/>
    <lineage>
        <taxon>Bacteria</taxon>
        <taxon>Pseudomonadati</taxon>
        <taxon>Pseudomonadota</taxon>
        <taxon>Alphaproteobacteria</taxon>
        <taxon>Hyphomicrobiales</taxon>
        <taxon>Stappiaceae</taxon>
        <taxon>Roseibium</taxon>
    </lineage>
</organism>
<evidence type="ECO:0000256" key="1">
    <source>
        <dbReference type="SAM" id="Phobius"/>
    </source>
</evidence>